<dbReference type="InterPro" id="IPR029002">
    <property type="entry name" value="PLPC/GPLD1"/>
</dbReference>
<comment type="caution">
    <text evidence="2">The sequence shown here is derived from an EMBL/GenBank/DDBJ whole genome shotgun (WGS) entry which is preliminary data.</text>
</comment>
<dbReference type="RefSeq" id="WP_197460561.1">
    <property type="nucleotide sequence ID" value="NZ_LSFI01000057.1"/>
</dbReference>
<sequence>MKIILLLLIPFVVVFLPREVLAFGPGAHIELGLKLIEIGPPCFRELTGSLGLAFIYGNLAPDFFIAPARFKRLYHSFEAFESLISRAQKPCEIAFSLGYGTHLLADNVAHGHLIPALERRLDLPGRLIHYYFEWTLERNRGQNFFLLKGIYLWPGHRRLNRFMASSFGLSSKVILSRKLITLSTLRLAKIKRVIPPSNLVLFFEKRFRAALPECLESMNQILGVKEADYACRRLRCA</sequence>
<evidence type="ECO:0000259" key="1">
    <source>
        <dbReference type="Pfam" id="PF00882"/>
    </source>
</evidence>
<dbReference type="Proteomes" id="UP000076964">
    <property type="component" value="Unassembled WGS sequence"/>
</dbReference>
<reference evidence="2 3" key="1">
    <citation type="submission" date="2016-02" db="EMBL/GenBank/DDBJ databases">
        <title>Draft genome sequence of Thermodesulfatator sp. S606.</title>
        <authorList>
            <person name="Lai Q."/>
            <person name="Cao J."/>
            <person name="Dupont S."/>
            <person name="Shao Z."/>
            <person name="Jebbar M."/>
            <person name="Alain K."/>
        </authorList>
    </citation>
    <scope>NUCLEOTIDE SEQUENCE [LARGE SCALE GENOMIC DNA]</scope>
    <source>
        <strain evidence="2 3">S606</strain>
    </source>
</reference>
<name>A0A177E4M1_9BACT</name>
<accession>A0A177E4M1</accession>
<organism evidence="2 3">
    <name type="scientific">Thermodesulfatator autotrophicus</name>
    <dbReference type="NCBI Taxonomy" id="1795632"/>
    <lineage>
        <taxon>Bacteria</taxon>
        <taxon>Pseudomonadati</taxon>
        <taxon>Thermodesulfobacteriota</taxon>
        <taxon>Thermodesulfobacteria</taxon>
        <taxon>Thermodesulfobacteriales</taxon>
        <taxon>Thermodesulfatatoraceae</taxon>
        <taxon>Thermodesulfatator</taxon>
    </lineage>
</organism>
<keyword evidence="3" id="KW-1185">Reference proteome</keyword>
<dbReference type="Pfam" id="PF00882">
    <property type="entry name" value="Zn_dep_PLPC"/>
    <property type="match status" value="1"/>
</dbReference>
<dbReference type="AlphaFoldDB" id="A0A177E4M1"/>
<protein>
    <recommendedName>
        <fullName evidence="1">Phospholipase C/D domain-containing protein</fullName>
    </recommendedName>
</protein>
<proteinExistence type="predicted"/>
<evidence type="ECO:0000313" key="3">
    <source>
        <dbReference type="Proteomes" id="UP000076964"/>
    </source>
</evidence>
<evidence type="ECO:0000313" key="2">
    <source>
        <dbReference type="EMBL" id="OAG26855.1"/>
    </source>
</evidence>
<dbReference type="STRING" id="1795632.TH606_10025"/>
<gene>
    <name evidence="2" type="ORF">TH606_10025</name>
</gene>
<feature type="domain" description="Phospholipase C/D" evidence="1">
    <location>
        <begin position="52"/>
        <end position="138"/>
    </location>
</feature>
<dbReference type="EMBL" id="LSFI01000057">
    <property type="protein sequence ID" value="OAG26855.1"/>
    <property type="molecule type" value="Genomic_DNA"/>
</dbReference>